<dbReference type="Proteomes" id="UP000515156">
    <property type="component" value="Chromosome 9"/>
</dbReference>
<dbReference type="AlphaFoldDB" id="A0A6P7YU95"/>
<organism evidence="1 2">
    <name type="scientific">Microcaecilia unicolor</name>
    <dbReference type="NCBI Taxonomy" id="1415580"/>
    <lineage>
        <taxon>Eukaryota</taxon>
        <taxon>Metazoa</taxon>
        <taxon>Chordata</taxon>
        <taxon>Craniata</taxon>
        <taxon>Vertebrata</taxon>
        <taxon>Euteleostomi</taxon>
        <taxon>Amphibia</taxon>
        <taxon>Gymnophiona</taxon>
        <taxon>Siphonopidae</taxon>
        <taxon>Microcaecilia</taxon>
    </lineage>
</organism>
<reference evidence="2" key="1">
    <citation type="submission" date="2025-08" db="UniProtKB">
        <authorList>
            <consortium name="RefSeq"/>
        </authorList>
    </citation>
    <scope>IDENTIFICATION</scope>
</reference>
<dbReference type="KEGG" id="muo:115477803"/>
<gene>
    <name evidence="2" type="primary">LOC115477803</name>
</gene>
<name>A0A6P7YU95_9AMPH</name>
<dbReference type="Gene3D" id="1.10.238.10">
    <property type="entry name" value="EF-hand"/>
    <property type="match status" value="1"/>
</dbReference>
<protein>
    <submittedName>
        <fullName evidence="2">Uncharacterized protein LOC115477803</fullName>
    </submittedName>
</protein>
<dbReference type="RefSeq" id="XP_030070752.1">
    <property type="nucleotide sequence ID" value="XM_030214892.1"/>
</dbReference>
<evidence type="ECO:0000313" key="1">
    <source>
        <dbReference type="Proteomes" id="UP000515156"/>
    </source>
</evidence>
<dbReference type="PANTHER" id="PTHR20875:SF7">
    <property type="entry name" value="EF-HAND DOMAIN-CONTAINING PROTEIN"/>
    <property type="match status" value="1"/>
</dbReference>
<accession>A0A6P7YU95</accession>
<dbReference type="InParanoid" id="A0A6P7YU95"/>
<dbReference type="PANTHER" id="PTHR20875">
    <property type="entry name" value="EF-HAND CALCIUM-BINDING DOMAIN-CONTAINING PROTEIN 6-RELATED"/>
    <property type="match status" value="1"/>
</dbReference>
<dbReference type="SUPFAM" id="SSF47473">
    <property type="entry name" value="EF-hand"/>
    <property type="match status" value="1"/>
</dbReference>
<dbReference type="OrthoDB" id="26525at2759"/>
<keyword evidence="1" id="KW-1185">Reference proteome</keyword>
<sequence length="366" mass="40984">MSHIALQLPDISLFSVKPDDPSSLRIEGRCNFVGPAFSQKSPKEPPNIRLRMFTAKPALGLRSSLAADYVQKTEDWSRAQTAMGRLSMDRWSHEKYNINEILTLIKEKINRPGNSVCQMFRNNDPQGKGVVSRQALTRILWNICGFLTSQQINDLLCRLGISGLTSISFDEFTNCFQDTKVNHNTWIKPTAAKPLKKKGEKQRSLNRTTFTKATVAGENAWDLLIQKARKSDLCLEKYLPSSCCQPAGTVTLQQLKEALSKMGLFITTEGLLSIWERIEKSMAPAVPTVMLFSLLGLQFPGIQEVPAGTNTNKKSMKASTPQWKFTETMHLLETKLNETCALMLQEFAKYSASGNGLASFVLCYFK</sequence>
<evidence type="ECO:0000313" key="2">
    <source>
        <dbReference type="RefSeq" id="XP_030070752.1"/>
    </source>
</evidence>
<dbReference type="InterPro" id="IPR052603">
    <property type="entry name" value="EFCB6"/>
</dbReference>
<dbReference type="GeneID" id="115477803"/>
<proteinExistence type="predicted"/>
<dbReference type="InterPro" id="IPR011992">
    <property type="entry name" value="EF-hand-dom_pair"/>
</dbReference>